<proteinExistence type="predicted"/>
<evidence type="ECO:0000313" key="1">
    <source>
        <dbReference type="EMBL" id="QHI70193.1"/>
    </source>
</evidence>
<dbReference type="KEGG" id="taer:GT409_12330"/>
<dbReference type="AlphaFoldDB" id="A0A6P1MAR4"/>
<dbReference type="InterPro" id="IPR027417">
    <property type="entry name" value="P-loop_NTPase"/>
</dbReference>
<dbReference type="Gene3D" id="3.40.50.300">
    <property type="entry name" value="P-loop containing nucleotide triphosphate hydrolases"/>
    <property type="match status" value="1"/>
</dbReference>
<keyword evidence="2" id="KW-1185">Reference proteome</keyword>
<protein>
    <submittedName>
        <fullName evidence="1">Uncharacterized protein</fullName>
    </submittedName>
</protein>
<dbReference type="EMBL" id="CP047593">
    <property type="protein sequence ID" value="QHI70193.1"/>
    <property type="molecule type" value="Genomic_DNA"/>
</dbReference>
<dbReference type="Proteomes" id="UP000464954">
    <property type="component" value="Chromosome"/>
</dbReference>
<organism evidence="1 2">
    <name type="scientific">Tichowtungia aerotolerans</name>
    <dbReference type="NCBI Taxonomy" id="2697043"/>
    <lineage>
        <taxon>Bacteria</taxon>
        <taxon>Pseudomonadati</taxon>
        <taxon>Kiritimatiellota</taxon>
        <taxon>Tichowtungiia</taxon>
        <taxon>Tichowtungiales</taxon>
        <taxon>Tichowtungiaceae</taxon>
        <taxon>Tichowtungia</taxon>
    </lineage>
</organism>
<dbReference type="RefSeq" id="WP_160629371.1">
    <property type="nucleotide sequence ID" value="NZ_CP047593.1"/>
</dbReference>
<evidence type="ECO:0000313" key="2">
    <source>
        <dbReference type="Proteomes" id="UP000464954"/>
    </source>
</evidence>
<gene>
    <name evidence="1" type="ORF">GT409_12330</name>
</gene>
<accession>A0A6P1MAR4</accession>
<dbReference type="SUPFAM" id="SSF52540">
    <property type="entry name" value="P-loop containing nucleoside triphosphate hydrolases"/>
    <property type="match status" value="1"/>
</dbReference>
<name>A0A6P1MAR4_9BACT</name>
<reference evidence="1 2" key="1">
    <citation type="submission" date="2020-01" db="EMBL/GenBank/DDBJ databases">
        <title>Ponticoccus aerotolerans gen. nov., sp. nov., an anaerobic bacterium and proposal of Ponticoccusceae fam. nov., Ponticoccusles ord. nov. and Ponticoccuse classis nov. in the phylum Kiritimatiellaeota.</title>
        <authorList>
            <person name="Zhou L.Y."/>
            <person name="Du Z.J."/>
        </authorList>
    </citation>
    <scope>NUCLEOTIDE SEQUENCE [LARGE SCALE GENOMIC DNA]</scope>
    <source>
        <strain evidence="1 2">S-5007</strain>
    </source>
</reference>
<sequence length="437" mass="50030">MDVESKKLIEILDVFDAKDIAYVLVGEDAQALADQVQSDVDIVVRSSDLSNLHSNLLKISSFLGAQLVQVLQHEACAFYYVVSWRENDRELYLRLDVCSDYVRNARRFLTADEMLAGRRKDVATGFYFPAPEKNLLYYLLKKIDKGAINDEQFAYLLKNLAASESDVLPELRRFWAEDQSKQIFQCLDHKDRSGFQAMIPMLQQSLRAQCRPSIKSRAQDVARMCKRILQPTGVWVAVLGPDGCGKSSVIDLLLPRLEPAFRRTGLMHFRPKVGYRGPADQSHAADPHNQPDRSVAGSILKLGYYTADYIIGYFLKVLPARIRSTFIVFDRYYDDLLVDRKRYCYGGPVWLLKAVRPFISKPDLVFCLDAPAEVLRSRKQEVPFEVTARQRTAYRELVSKLRNGHVIDASQPLEKVVHDVESVVLDFMERRTAKRMH</sequence>